<feature type="compositionally biased region" description="Basic and acidic residues" evidence="3">
    <location>
        <begin position="1"/>
        <end position="30"/>
    </location>
</feature>
<dbReference type="Pfam" id="PF13432">
    <property type="entry name" value="TPR_16"/>
    <property type="match status" value="2"/>
</dbReference>
<dbReference type="SUPFAM" id="SSF48452">
    <property type="entry name" value="TPR-like"/>
    <property type="match status" value="1"/>
</dbReference>
<dbReference type="AlphaFoldDB" id="A0ABD3AC50"/>
<accession>A0ABD3AC50</accession>
<evidence type="ECO:0000313" key="5">
    <source>
        <dbReference type="Proteomes" id="UP001630127"/>
    </source>
</evidence>
<keyword evidence="1" id="KW-0802">TPR repeat</keyword>
<dbReference type="EMBL" id="JBJUIK010000004">
    <property type="protein sequence ID" value="KAL3528476.1"/>
    <property type="molecule type" value="Genomic_DNA"/>
</dbReference>
<evidence type="ECO:0000256" key="1">
    <source>
        <dbReference type="PROSITE-ProRule" id="PRU00339"/>
    </source>
</evidence>
<dbReference type="PROSITE" id="PS50005">
    <property type="entry name" value="TPR"/>
    <property type="match status" value="1"/>
</dbReference>
<evidence type="ECO:0000313" key="4">
    <source>
        <dbReference type="EMBL" id="KAL3528476.1"/>
    </source>
</evidence>
<organism evidence="4 5">
    <name type="scientific">Cinchona calisaya</name>
    <dbReference type="NCBI Taxonomy" id="153742"/>
    <lineage>
        <taxon>Eukaryota</taxon>
        <taxon>Viridiplantae</taxon>
        <taxon>Streptophyta</taxon>
        <taxon>Embryophyta</taxon>
        <taxon>Tracheophyta</taxon>
        <taxon>Spermatophyta</taxon>
        <taxon>Magnoliopsida</taxon>
        <taxon>eudicotyledons</taxon>
        <taxon>Gunneridae</taxon>
        <taxon>Pentapetalae</taxon>
        <taxon>asterids</taxon>
        <taxon>lamiids</taxon>
        <taxon>Gentianales</taxon>
        <taxon>Rubiaceae</taxon>
        <taxon>Cinchonoideae</taxon>
        <taxon>Cinchoneae</taxon>
        <taxon>Cinchona</taxon>
    </lineage>
</organism>
<dbReference type="PANTHER" id="PTHR26312">
    <property type="entry name" value="TETRATRICOPEPTIDE REPEAT PROTEIN 5"/>
    <property type="match status" value="1"/>
</dbReference>
<reference evidence="4 5" key="1">
    <citation type="submission" date="2024-11" db="EMBL/GenBank/DDBJ databases">
        <title>A near-complete genome assembly of Cinchona calisaya.</title>
        <authorList>
            <person name="Lian D.C."/>
            <person name="Zhao X.W."/>
            <person name="Wei L."/>
        </authorList>
    </citation>
    <scope>NUCLEOTIDE SEQUENCE [LARGE SCALE GENOMIC DNA]</scope>
    <source>
        <tissue evidence="4">Nenye</tissue>
    </source>
</reference>
<keyword evidence="2" id="KW-0175">Coiled coil</keyword>
<evidence type="ECO:0000256" key="2">
    <source>
        <dbReference type="SAM" id="Coils"/>
    </source>
</evidence>
<evidence type="ECO:0000256" key="3">
    <source>
        <dbReference type="SAM" id="MobiDB-lite"/>
    </source>
</evidence>
<evidence type="ECO:0008006" key="6">
    <source>
        <dbReference type="Google" id="ProtNLM"/>
    </source>
</evidence>
<feature type="compositionally biased region" description="Low complexity" evidence="3">
    <location>
        <begin position="162"/>
        <end position="176"/>
    </location>
</feature>
<gene>
    <name evidence="4" type="ORF">ACH5RR_007798</name>
</gene>
<feature type="region of interest" description="Disordered" evidence="3">
    <location>
        <begin position="1"/>
        <end position="67"/>
    </location>
</feature>
<proteinExistence type="predicted"/>
<dbReference type="InterPro" id="IPR019734">
    <property type="entry name" value="TPR_rpt"/>
</dbReference>
<dbReference type="Proteomes" id="UP001630127">
    <property type="component" value="Unassembled WGS sequence"/>
</dbReference>
<name>A0ABD3AC50_9GENT</name>
<comment type="caution">
    <text evidence="4">The sequence shown here is derived from an EMBL/GenBank/DDBJ whole genome shotgun (WGS) entry which is preliminary data.</text>
</comment>
<protein>
    <recommendedName>
        <fullName evidence="6">Tetratricopeptide repeat-like superfamily protein</fullName>
    </recommendedName>
</protein>
<feature type="compositionally biased region" description="Basic and acidic residues" evidence="3">
    <location>
        <begin position="143"/>
        <end position="156"/>
    </location>
</feature>
<feature type="coiled-coil region" evidence="2">
    <location>
        <begin position="277"/>
        <end position="304"/>
    </location>
</feature>
<feature type="repeat" description="TPR" evidence="1">
    <location>
        <begin position="430"/>
        <end position="463"/>
    </location>
</feature>
<dbReference type="Gene3D" id="1.25.40.10">
    <property type="entry name" value="Tetratricopeptide repeat domain"/>
    <property type="match status" value="2"/>
</dbReference>
<feature type="region of interest" description="Disordered" evidence="3">
    <location>
        <begin position="107"/>
        <end position="192"/>
    </location>
</feature>
<dbReference type="PANTHER" id="PTHR26312:SF126">
    <property type="entry name" value="TETRATRICOPEPTIDE REPEAT (TPR)-LIKE SUPERFAMILY PROTEIN"/>
    <property type="match status" value="1"/>
</dbReference>
<keyword evidence="5" id="KW-1185">Reference proteome</keyword>
<dbReference type="InterPro" id="IPR011990">
    <property type="entry name" value="TPR-like_helical_dom_sf"/>
</dbReference>
<feature type="compositionally biased region" description="Polar residues" evidence="3">
    <location>
        <begin position="179"/>
        <end position="192"/>
    </location>
</feature>
<feature type="compositionally biased region" description="Low complexity" evidence="3">
    <location>
        <begin position="111"/>
        <end position="122"/>
    </location>
</feature>
<sequence length="507" mass="55469">MERERGYEKWTGREVDRSVGEGERGERVMRETSGVESDGKVTRRGLGCMRGEGEGERLQGGGLPKSKVVPTSLQQAAGMPLPLPATYAGSIGPKWKSAAAHPLFGFRLRCSGDSPSSSNSSPKPRRGFGPKPSIPPRQSSANTDKKPARTRMDDGGKSSMLPIRKSSSNRSNNIPNQAPVLSSQTDGKSGISPTDFQFEERLQAVKRSAIQQKKEEEEKRYEAIDYDTPIKPKGTTLGTGTKIGVAVATVLFGLVFAFGDFFPSENISPTEEATTAKKISSEEREILKKRLQQFEQLLSISKEDPTALEGAAVTLAELGDYDRAASLLEDLAKKKSSDPDVFRLLGEVKYELNDYEGSAQAYRTSAMVSKTIDFEVLRGLTNALLAAKKPGEAVQMLLPFREQLNKEKTVLSDKEADSSRMEESSQVDPIQVDLLLGKAYSDWGHVSDAVAVYDQVISSHPDDFRGYLAKGIILKENGNVGGAERMFIQARFFAPEKAKALVDKYSR</sequence>